<keyword evidence="3" id="KW-1185">Reference proteome</keyword>
<evidence type="ECO:0000313" key="2">
    <source>
        <dbReference type="EMBL" id="MDN5212855.1"/>
    </source>
</evidence>
<dbReference type="Pfam" id="PF13689">
    <property type="entry name" value="DUF4154"/>
    <property type="match status" value="1"/>
</dbReference>
<proteinExistence type="predicted"/>
<dbReference type="RefSeq" id="WP_346758172.1">
    <property type="nucleotide sequence ID" value="NZ_JAUJEB010000001.1"/>
</dbReference>
<sequence>MKGFRFFKIVVVFLCVFALSNQRTQAQTDINSAYSLFLYNFAKYSQWPDNSSGDFKITVFGNSKVYQELQKISTSKKINGRNIVVSKAMSVGDIGESDLLFISLGKSGEISSIMETTTGKPIMVVAEKKGLYEKGACISFYVGDDSKLRFQINDQELSNRNLKMAQSLKGMAFKG</sequence>
<dbReference type="Proteomes" id="UP001172083">
    <property type="component" value="Unassembled WGS sequence"/>
</dbReference>
<dbReference type="EMBL" id="JAUJEB010000001">
    <property type="protein sequence ID" value="MDN5212855.1"/>
    <property type="molecule type" value="Genomic_DNA"/>
</dbReference>
<feature type="chain" id="PRO_5047335224" evidence="1">
    <location>
        <begin position="27"/>
        <end position="175"/>
    </location>
</feature>
<reference evidence="2" key="1">
    <citation type="submission" date="2023-06" db="EMBL/GenBank/DDBJ databases">
        <title>Genomic of Agaribacillus aureum.</title>
        <authorList>
            <person name="Wang G."/>
        </authorList>
    </citation>
    <scope>NUCLEOTIDE SEQUENCE</scope>
    <source>
        <strain evidence="2">BMA12</strain>
    </source>
</reference>
<gene>
    <name evidence="2" type="ORF">QQ020_12390</name>
</gene>
<evidence type="ECO:0000313" key="3">
    <source>
        <dbReference type="Proteomes" id="UP001172083"/>
    </source>
</evidence>
<evidence type="ECO:0000256" key="1">
    <source>
        <dbReference type="SAM" id="SignalP"/>
    </source>
</evidence>
<dbReference type="InterPro" id="IPR025293">
    <property type="entry name" value="YfiR/HmsC-like"/>
</dbReference>
<comment type="caution">
    <text evidence="2">The sequence shown here is derived from an EMBL/GenBank/DDBJ whole genome shotgun (WGS) entry which is preliminary data.</text>
</comment>
<accession>A0ABT8L7V2</accession>
<name>A0ABT8L7V2_9BACT</name>
<organism evidence="2 3">
    <name type="scientific">Agaribacillus aureus</name>
    <dbReference type="NCBI Taxonomy" id="3051825"/>
    <lineage>
        <taxon>Bacteria</taxon>
        <taxon>Pseudomonadati</taxon>
        <taxon>Bacteroidota</taxon>
        <taxon>Cytophagia</taxon>
        <taxon>Cytophagales</taxon>
        <taxon>Splendidivirgaceae</taxon>
        <taxon>Agaribacillus</taxon>
    </lineage>
</organism>
<protein>
    <submittedName>
        <fullName evidence="2">YfiR family protein</fullName>
    </submittedName>
</protein>
<feature type="signal peptide" evidence="1">
    <location>
        <begin position="1"/>
        <end position="26"/>
    </location>
</feature>
<keyword evidence="1" id="KW-0732">Signal</keyword>